<gene>
    <name evidence="1" type="ORF">GOP47_0003059</name>
</gene>
<dbReference type="Proteomes" id="UP000886520">
    <property type="component" value="Chromosome 3"/>
</dbReference>
<sequence>MYVSVANRDYQLCTNDMLGSPRALILLLCKRATPMITTSSSRGPPNEKSSNNKLKVTKGRRWTYVIGDGCD</sequence>
<proteinExistence type="predicted"/>
<protein>
    <submittedName>
        <fullName evidence="1">Uncharacterized protein</fullName>
    </submittedName>
</protein>
<name>A0A9D4VCT6_ADICA</name>
<reference evidence="1" key="1">
    <citation type="submission" date="2021-01" db="EMBL/GenBank/DDBJ databases">
        <title>Adiantum capillus-veneris genome.</title>
        <authorList>
            <person name="Fang Y."/>
            <person name="Liao Q."/>
        </authorList>
    </citation>
    <scope>NUCLEOTIDE SEQUENCE</scope>
    <source>
        <strain evidence="1">H3</strain>
        <tissue evidence="1">Leaf</tissue>
    </source>
</reference>
<dbReference type="EMBL" id="JABFUD020000002">
    <property type="protein sequence ID" value="KAI5083316.1"/>
    <property type="molecule type" value="Genomic_DNA"/>
</dbReference>
<organism evidence="1 2">
    <name type="scientific">Adiantum capillus-veneris</name>
    <name type="common">Maidenhair fern</name>
    <dbReference type="NCBI Taxonomy" id="13818"/>
    <lineage>
        <taxon>Eukaryota</taxon>
        <taxon>Viridiplantae</taxon>
        <taxon>Streptophyta</taxon>
        <taxon>Embryophyta</taxon>
        <taxon>Tracheophyta</taxon>
        <taxon>Polypodiopsida</taxon>
        <taxon>Polypodiidae</taxon>
        <taxon>Polypodiales</taxon>
        <taxon>Pteridineae</taxon>
        <taxon>Pteridaceae</taxon>
        <taxon>Vittarioideae</taxon>
        <taxon>Adiantum</taxon>
    </lineage>
</organism>
<evidence type="ECO:0000313" key="2">
    <source>
        <dbReference type="Proteomes" id="UP000886520"/>
    </source>
</evidence>
<evidence type="ECO:0000313" key="1">
    <source>
        <dbReference type="EMBL" id="KAI5083316.1"/>
    </source>
</evidence>
<keyword evidence="2" id="KW-1185">Reference proteome</keyword>
<comment type="caution">
    <text evidence="1">The sequence shown here is derived from an EMBL/GenBank/DDBJ whole genome shotgun (WGS) entry which is preliminary data.</text>
</comment>
<dbReference type="AlphaFoldDB" id="A0A9D4VCT6"/>
<accession>A0A9D4VCT6</accession>